<evidence type="ECO:0000313" key="15">
    <source>
        <dbReference type="EMBL" id="KAF0288128.1"/>
    </source>
</evidence>
<evidence type="ECO:0000256" key="6">
    <source>
        <dbReference type="ARBA" id="ARBA00022723"/>
    </source>
</evidence>
<dbReference type="AlphaFoldDB" id="A0A6A4VCG7"/>
<dbReference type="GO" id="GO:0046872">
    <property type="term" value="F:metal ion binding"/>
    <property type="evidence" value="ECO:0007669"/>
    <property type="project" value="UniProtKB-KW"/>
</dbReference>
<dbReference type="PANTHER" id="PTHR10656:SF42">
    <property type="entry name" value="CYCLIC GMP-AMP SYNTHASE-LIKE PROTEIN-RELATED"/>
    <property type="match status" value="1"/>
</dbReference>
<evidence type="ECO:0000256" key="1">
    <source>
        <dbReference type="ARBA" id="ARBA00001936"/>
    </source>
</evidence>
<feature type="domain" description="Mab-21-like nucleotidyltransferase" evidence="13">
    <location>
        <begin position="211"/>
        <end position="274"/>
    </location>
</feature>
<keyword evidence="7" id="KW-0547">Nucleotide-binding</keyword>
<dbReference type="Pfam" id="PF03281">
    <property type="entry name" value="Mab-21"/>
    <property type="match status" value="1"/>
</dbReference>
<evidence type="ECO:0000259" key="14">
    <source>
        <dbReference type="Pfam" id="PF20266"/>
    </source>
</evidence>
<evidence type="ECO:0000256" key="11">
    <source>
        <dbReference type="ARBA" id="ARBA00023211"/>
    </source>
</evidence>
<keyword evidence="6" id="KW-0479">Metal-binding</keyword>
<evidence type="ECO:0000256" key="8">
    <source>
        <dbReference type="ARBA" id="ARBA00022840"/>
    </source>
</evidence>
<comment type="cofactor">
    <cofactor evidence="1">
        <name>Mn(2+)</name>
        <dbReference type="ChEBI" id="CHEBI:29035"/>
    </cofactor>
</comment>
<organism evidence="15 16">
    <name type="scientific">Amphibalanus amphitrite</name>
    <name type="common">Striped barnacle</name>
    <name type="synonym">Balanus amphitrite</name>
    <dbReference type="NCBI Taxonomy" id="1232801"/>
    <lineage>
        <taxon>Eukaryota</taxon>
        <taxon>Metazoa</taxon>
        <taxon>Ecdysozoa</taxon>
        <taxon>Arthropoda</taxon>
        <taxon>Crustacea</taxon>
        <taxon>Multicrustacea</taxon>
        <taxon>Cirripedia</taxon>
        <taxon>Thoracica</taxon>
        <taxon>Thoracicalcarea</taxon>
        <taxon>Balanomorpha</taxon>
        <taxon>Balanoidea</taxon>
        <taxon>Balanidae</taxon>
        <taxon>Amphibalaninae</taxon>
        <taxon>Amphibalanus</taxon>
    </lineage>
</organism>
<protein>
    <submittedName>
        <fullName evidence="15">Protein MB21D2</fullName>
    </submittedName>
</protein>
<evidence type="ECO:0000256" key="2">
    <source>
        <dbReference type="ARBA" id="ARBA00001946"/>
    </source>
</evidence>
<keyword evidence="16" id="KW-1185">Reference proteome</keyword>
<evidence type="ECO:0000313" key="16">
    <source>
        <dbReference type="Proteomes" id="UP000440578"/>
    </source>
</evidence>
<sequence>MAAGGAGWTPEAIADQLLAKCGERADILIDCVLSKAHHFHPAVKWTRQVTVEQVQLGRRLWDRPLLQLLQRRAASCSCSPLGRLRVLSAVLSGSQMEGFGDVEATLRLDSDFDTMYELGPVQWAADGAERTGPRLRAVPTANAGFVRLLQEPLEECGHTEPLPLSAADIRRLLQLSAEVRRRPGDTLGASGPATALTSHSRPRLAGSNDDDLVPCLRAPWWPAAEFVTRHRTYDWPPAAVRREIQQFGVHLVPTGCPGSATELSEWRLSFSRAEVVAAWHLTEQQRCSLIALKACKARLGPHGKGVKSYYMKTALYWLCQERPASGWASPTQGARDILDFLEEAVTAGRLPSFFWAEINLLGRITAEERQRMLGTLRLLRRELPRLLLAACAQLHMRTLGPVLVAAGQPLSEHQLRTCLARALVLEAVILMASFGTGLIQNQDSIQVTVPVLVRAAAAPELQRMCWLAAALVGPQLLLLRALLVAPPEVAGSARLSADGAGGLRWDAAPLVGLLTDDQWAMLVRRPAAVAAWCRHHGALTAELSTPRGRADLLLNGPLMERALRACAPEFVAVLLRSSEQQRLSQRGVVPQPLISLAEARQEAAADYHSDLAGRLRRALDLTEAAAERLARDWRHDHRRFWSDPATGDEYEQIRRSVPDAWQLRQYVTGGPVAASATT</sequence>
<dbReference type="SMART" id="SM01265">
    <property type="entry name" value="Mab-21"/>
    <property type="match status" value="1"/>
</dbReference>
<evidence type="ECO:0000256" key="5">
    <source>
        <dbReference type="ARBA" id="ARBA00022695"/>
    </source>
</evidence>
<keyword evidence="9" id="KW-0460">Magnesium</keyword>
<dbReference type="InterPro" id="IPR046903">
    <property type="entry name" value="Mab-21-like_nuc_Trfase"/>
</dbReference>
<dbReference type="OrthoDB" id="7249367at2759"/>
<dbReference type="GO" id="GO:0016779">
    <property type="term" value="F:nucleotidyltransferase activity"/>
    <property type="evidence" value="ECO:0007669"/>
    <property type="project" value="UniProtKB-KW"/>
</dbReference>
<comment type="caution">
    <text evidence="15">The sequence shown here is derived from an EMBL/GenBank/DDBJ whole genome shotgun (WGS) entry which is preliminary data.</text>
</comment>
<evidence type="ECO:0000256" key="9">
    <source>
        <dbReference type="ARBA" id="ARBA00022842"/>
    </source>
</evidence>
<evidence type="ECO:0000256" key="3">
    <source>
        <dbReference type="ARBA" id="ARBA00008307"/>
    </source>
</evidence>
<dbReference type="Proteomes" id="UP000440578">
    <property type="component" value="Unassembled WGS sequence"/>
</dbReference>
<dbReference type="PANTHER" id="PTHR10656">
    <property type="entry name" value="CELL FATE DETERMINING PROTEIN MAB21-RELATED"/>
    <property type="match status" value="1"/>
</dbReference>
<comment type="cofactor">
    <cofactor evidence="2">
        <name>Mg(2+)</name>
        <dbReference type="ChEBI" id="CHEBI:18420"/>
    </cofactor>
</comment>
<keyword evidence="8" id="KW-0067">ATP-binding</keyword>
<keyword evidence="11" id="KW-0464">Manganese</keyword>
<keyword evidence="10" id="KW-0342">GTP-binding</keyword>
<evidence type="ECO:0000256" key="4">
    <source>
        <dbReference type="ARBA" id="ARBA00022679"/>
    </source>
</evidence>
<gene>
    <name evidence="15" type="primary">Mb21d2_1</name>
    <name evidence="15" type="ORF">FJT64_013497</name>
</gene>
<dbReference type="GO" id="GO:0005525">
    <property type="term" value="F:GTP binding"/>
    <property type="evidence" value="ECO:0007669"/>
    <property type="project" value="UniProtKB-KW"/>
</dbReference>
<proteinExistence type="inferred from homology"/>
<evidence type="ECO:0000256" key="10">
    <source>
        <dbReference type="ARBA" id="ARBA00023134"/>
    </source>
</evidence>
<dbReference type="EMBL" id="VIIS01002128">
    <property type="protein sequence ID" value="KAF0288128.1"/>
    <property type="molecule type" value="Genomic_DNA"/>
</dbReference>
<evidence type="ECO:0000256" key="7">
    <source>
        <dbReference type="ARBA" id="ARBA00022741"/>
    </source>
</evidence>
<dbReference type="InterPro" id="IPR046906">
    <property type="entry name" value="Mab-21_HhH/H2TH-like"/>
</dbReference>
<name>A0A6A4VCG7_AMPAM</name>
<feature type="domain" description="Mab-21-like HhH/H2TH-like" evidence="14">
    <location>
        <begin position="304"/>
        <end position="374"/>
    </location>
</feature>
<accession>A0A6A4VCG7</accession>
<feature type="region of interest" description="Disordered" evidence="12">
    <location>
        <begin position="183"/>
        <end position="206"/>
    </location>
</feature>
<keyword evidence="5" id="KW-0548">Nucleotidyltransferase</keyword>
<comment type="similarity">
    <text evidence="3">Belongs to the mab-21 family.</text>
</comment>
<dbReference type="GO" id="GO:0005524">
    <property type="term" value="F:ATP binding"/>
    <property type="evidence" value="ECO:0007669"/>
    <property type="project" value="UniProtKB-KW"/>
</dbReference>
<keyword evidence="4" id="KW-0808">Transferase</keyword>
<evidence type="ECO:0000256" key="12">
    <source>
        <dbReference type="SAM" id="MobiDB-lite"/>
    </source>
</evidence>
<dbReference type="InterPro" id="IPR024810">
    <property type="entry name" value="MAB21L/cGLR"/>
</dbReference>
<evidence type="ECO:0000259" key="13">
    <source>
        <dbReference type="Pfam" id="PF03281"/>
    </source>
</evidence>
<dbReference type="Pfam" id="PF20266">
    <property type="entry name" value="Mab-21_C"/>
    <property type="match status" value="1"/>
</dbReference>
<dbReference type="Gene3D" id="1.10.1410.40">
    <property type="match status" value="1"/>
</dbReference>
<reference evidence="15 16" key="1">
    <citation type="submission" date="2019-07" db="EMBL/GenBank/DDBJ databases">
        <title>Draft genome assembly of a fouling barnacle, Amphibalanus amphitrite (Darwin, 1854): The first reference genome for Thecostraca.</title>
        <authorList>
            <person name="Kim W."/>
        </authorList>
    </citation>
    <scope>NUCLEOTIDE SEQUENCE [LARGE SCALE GENOMIC DNA]</scope>
    <source>
        <strain evidence="15">SNU_AA5</strain>
        <tissue evidence="15">Soma without cirri and trophi</tissue>
    </source>
</reference>